<accession>A0A916UT43</accession>
<dbReference type="GO" id="GO:0055085">
    <property type="term" value="P:transmembrane transport"/>
    <property type="evidence" value="ECO:0007669"/>
    <property type="project" value="TreeGrafter"/>
</dbReference>
<reference evidence="3" key="1">
    <citation type="journal article" date="2014" name="Int. J. Syst. Evol. Microbiol.">
        <title>Complete genome sequence of Corynebacterium casei LMG S-19264T (=DSM 44701T), isolated from a smear-ripened cheese.</title>
        <authorList>
            <consortium name="US DOE Joint Genome Institute (JGI-PGF)"/>
            <person name="Walter F."/>
            <person name="Albersmeier A."/>
            <person name="Kalinowski J."/>
            <person name="Ruckert C."/>
        </authorList>
    </citation>
    <scope>NUCLEOTIDE SEQUENCE</scope>
    <source>
        <strain evidence="3">CGMCC 1.10998</strain>
    </source>
</reference>
<evidence type="ECO:0000256" key="2">
    <source>
        <dbReference type="SAM" id="SignalP"/>
    </source>
</evidence>
<dbReference type="InterPro" id="IPR011250">
    <property type="entry name" value="OMP/PagP_B-barrel"/>
</dbReference>
<dbReference type="PANTHER" id="PTHR36920">
    <property type="match status" value="1"/>
</dbReference>
<dbReference type="Proteomes" id="UP000637423">
    <property type="component" value="Unassembled WGS sequence"/>
</dbReference>
<comment type="subcellular location">
    <subcellularLocation>
        <location evidence="1">Cell outer membrane</location>
    </subcellularLocation>
</comment>
<evidence type="ECO:0000313" key="3">
    <source>
        <dbReference type="EMBL" id="GGC85548.1"/>
    </source>
</evidence>
<keyword evidence="4" id="KW-1185">Reference proteome</keyword>
<dbReference type="Gene3D" id="2.40.160.20">
    <property type="match status" value="1"/>
</dbReference>
<dbReference type="AlphaFoldDB" id="A0A916UT43"/>
<dbReference type="InterPro" id="IPR005618">
    <property type="entry name" value="OMPW"/>
</dbReference>
<feature type="signal peptide" evidence="2">
    <location>
        <begin position="1"/>
        <end position="21"/>
    </location>
</feature>
<reference evidence="3" key="2">
    <citation type="submission" date="2020-09" db="EMBL/GenBank/DDBJ databases">
        <authorList>
            <person name="Sun Q."/>
            <person name="Zhou Y."/>
        </authorList>
    </citation>
    <scope>NUCLEOTIDE SEQUENCE</scope>
    <source>
        <strain evidence="3">CGMCC 1.10998</strain>
    </source>
</reference>
<dbReference type="Pfam" id="PF03922">
    <property type="entry name" value="OmpW"/>
    <property type="match status" value="1"/>
</dbReference>
<name>A0A916UT43_9BURK</name>
<evidence type="ECO:0000313" key="4">
    <source>
        <dbReference type="Proteomes" id="UP000637423"/>
    </source>
</evidence>
<dbReference type="SUPFAM" id="SSF56925">
    <property type="entry name" value="OMPA-like"/>
    <property type="match status" value="1"/>
</dbReference>
<sequence>MKKTQIAISTLLALASFSALADENFPNTVRIGYAHIAVHSDAPSLTSNGPAFLTPQPAGIKVDNANTVYIGYTRRLTANVDFDLALGIPPEHDNRGTGTLAPFGVTAKVKQRAPTMFINYNFGDESNAFRPFIGLGLNYTQFYDARSTASGNLAAGGPTKISLGDSTGWAAQIGVKYNITNRWFLMANVATADVKSPLTATTGSIERKTVINFSPIVYIVTAGYSF</sequence>
<protein>
    <submittedName>
        <fullName evidence="3">Outer membrane protein W</fullName>
    </submittedName>
</protein>
<keyword evidence="2" id="KW-0732">Signal</keyword>
<feature type="chain" id="PRO_5036696084" evidence="2">
    <location>
        <begin position="22"/>
        <end position="226"/>
    </location>
</feature>
<proteinExistence type="predicted"/>
<gene>
    <name evidence="3" type="primary">ompW</name>
    <name evidence="3" type="ORF">GCM10011396_36100</name>
</gene>
<dbReference type="PANTHER" id="PTHR36920:SF1">
    <property type="entry name" value="OUTER MEMBRANE PROTEIN W"/>
    <property type="match status" value="1"/>
</dbReference>
<evidence type="ECO:0000256" key="1">
    <source>
        <dbReference type="ARBA" id="ARBA00004442"/>
    </source>
</evidence>
<dbReference type="RefSeq" id="WP_188567463.1">
    <property type="nucleotide sequence ID" value="NZ_BMED01000003.1"/>
</dbReference>
<dbReference type="GO" id="GO:0009279">
    <property type="term" value="C:cell outer membrane"/>
    <property type="evidence" value="ECO:0007669"/>
    <property type="project" value="UniProtKB-SubCell"/>
</dbReference>
<dbReference type="EMBL" id="BMED01000003">
    <property type="protein sequence ID" value="GGC85548.1"/>
    <property type="molecule type" value="Genomic_DNA"/>
</dbReference>
<comment type="caution">
    <text evidence="3">The sequence shown here is derived from an EMBL/GenBank/DDBJ whole genome shotgun (WGS) entry which is preliminary data.</text>
</comment>
<organism evidence="3 4">
    <name type="scientific">Undibacterium terreum</name>
    <dbReference type="NCBI Taxonomy" id="1224302"/>
    <lineage>
        <taxon>Bacteria</taxon>
        <taxon>Pseudomonadati</taxon>
        <taxon>Pseudomonadota</taxon>
        <taxon>Betaproteobacteria</taxon>
        <taxon>Burkholderiales</taxon>
        <taxon>Oxalobacteraceae</taxon>
        <taxon>Undibacterium</taxon>
    </lineage>
</organism>